<dbReference type="SMART" id="SM00868">
    <property type="entry name" value="zf-AD"/>
    <property type="match status" value="1"/>
</dbReference>
<dbReference type="Gene3D" id="3.40.1800.20">
    <property type="match status" value="1"/>
</dbReference>
<dbReference type="PANTHER" id="PTHR24409">
    <property type="entry name" value="ZINC FINGER PROTEIN 142"/>
    <property type="match status" value="1"/>
</dbReference>
<evidence type="ECO:0000256" key="6">
    <source>
        <dbReference type="PROSITE-ProRule" id="PRU01263"/>
    </source>
</evidence>
<feature type="domain" description="C2H2-type" evidence="7">
    <location>
        <begin position="519"/>
        <end position="546"/>
    </location>
</feature>
<dbReference type="Proteomes" id="UP001153292">
    <property type="component" value="Chromosome 26"/>
</dbReference>
<feature type="domain" description="C2H2-type" evidence="7">
    <location>
        <begin position="379"/>
        <end position="406"/>
    </location>
</feature>
<evidence type="ECO:0000313" key="10">
    <source>
        <dbReference type="Proteomes" id="UP001153292"/>
    </source>
</evidence>
<dbReference type="InterPro" id="IPR012934">
    <property type="entry name" value="Znf_AD"/>
</dbReference>
<feature type="domain" description="C2H2-type" evidence="7">
    <location>
        <begin position="264"/>
        <end position="292"/>
    </location>
</feature>
<dbReference type="InterPro" id="IPR036236">
    <property type="entry name" value="Znf_C2H2_sf"/>
</dbReference>
<evidence type="ECO:0000256" key="3">
    <source>
        <dbReference type="ARBA" id="ARBA00022771"/>
    </source>
</evidence>
<evidence type="ECO:0000313" key="9">
    <source>
        <dbReference type="EMBL" id="CAH0403863.1"/>
    </source>
</evidence>
<accession>A0ABN8B3W2</accession>
<evidence type="ECO:0000259" key="7">
    <source>
        <dbReference type="PROSITE" id="PS50157"/>
    </source>
</evidence>
<feature type="binding site" evidence="6">
    <location>
        <position position="77"/>
    </location>
    <ligand>
        <name>Zn(2+)</name>
        <dbReference type="ChEBI" id="CHEBI:29105"/>
    </ligand>
</feature>
<dbReference type="SUPFAM" id="SSF57716">
    <property type="entry name" value="Glucocorticoid receptor-like (DNA-binding domain)"/>
    <property type="match status" value="1"/>
</dbReference>
<evidence type="ECO:0000256" key="4">
    <source>
        <dbReference type="ARBA" id="ARBA00022833"/>
    </source>
</evidence>
<dbReference type="Gene3D" id="3.30.160.60">
    <property type="entry name" value="Classic Zinc Finger"/>
    <property type="match status" value="5"/>
</dbReference>
<feature type="domain" description="C2H2-type" evidence="7">
    <location>
        <begin position="463"/>
        <end position="491"/>
    </location>
</feature>
<keyword evidence="3 5" id="KW-0863">Zinc-finger</keyword>
<dbReference type="Pfam" id="PF00096">
    <property type="entry name" value="zf-C2H2"/>
    <property type="match status" value="3"/>
</dbReference>
<dbReference type="PROSITE" id="PS51915">
    <property type="entry name" value="ZAD"/>
    <property type="match status" value="1"/>
</dbReference>
<organism evidence="9 10">
    <name type="scientific">Chilo suppressalis</name>
    <name type="common">Asiatic rice borer moth</name>
    <dbReference type="NCBI Taxonomy" id="168631"/>
    <lineage>
        <taxon>Eukaryota</taxon>
        <taxon>Metazoa</taxon>
        <taxon>Ecdysozoa</taxon>
        <taxon>Arthropoda</taxon>
        <taxon>Hexapoda</taxon>
        <taxon>Insecta</taxon>
        <taxon>Pterygota</taxon>
        <taxon>Neoptera</taxon>
        <taxon>Endopterygota</taxon>
        <taxon>Lepidoptera</taxon>
        <taxon>Glossata</taxon>
        <taxon>Ditrysia</taxon>
        <taxon>Pyraloidea</taxon>
        <taxon>Crambidae</taxon>
        <taxon>Crambinae</taxon>
        <taxon>Chilo</taxon>
    </lineage>
</organism>
<feature type="binding site" evidence="6">
    <location>
        <position position="29"/>
    </location>
    <ligand>
        <name>Zn(2+)</name>
        <dbReference type="ChEBI" id="CHEBI:29105"/>
    </ligand>
</feature>
<protein>
    <recommendedName>
        <fullName evidence="11">Protein krueppel</fullName>
    </recommendedName>
</protein>
<keyword evidence="2" id="KW-0677">Repeat</keyword>
<feature type="domain" description="C2H2-type" evidence="7">
    <location>
        <begin position="491"/>
        <end position="518"/>
    </location>
</feature>
<feature type="domain" description="ZAD" evidence="8">
    <location>
        <begin position="24"/>
        <end position="104"/>
    </location>
</feature>
<reference evidence="9" key="1">
    <citation type="submission" date="2021-12" db="EMBL/GenBank/DDBJ databases">
        <authorList>
            <person name="King R."/>
        </authorList>
    </citation>
    <scope>NUCLEOTIDE SEQUENCE</scope>
</reference>
<keyword evidence="4 6" id="KW-0862">Zinc</keyword>
<name>A0ABN8B3W2_CHISP</name>
<dbReference type="SUPFAM" id="SSF57667">
    <property type="entry name" value="beta-beta-alpha zinc fingers"/>
    <property type="match status" value="5"/>
</dbReference>
<keyword evidence="1 6" id="KW-0479">Metal-binding</keyword>
<sequence>MRTLIKIVNEMDAQNMTNWVSRPDVCRCCLSASGTWDVTSSYVTESGSNFTYSDMLQDCYGITLSHVADWGPSRMVCSICVGHLRDACTFRNMVLCASKYFTEYWDSKAKSIPIEKAHAENLHSVTEDMLIQSDGEDNKDAVFDLSHTHIEIKSEKKTKTKRKKIKSTKTKRKKKKIEVDNEYDSDVPISILLKKKLGSCEQVVETNEIKEIRNDVVDLKGILIKTAIIHDVKRVSERKRGMLTCHTVLRETTACPFRHHKSWFQCFFCSQDFVEMNQLRDHTLRAHSDVDSELKKLKRYPRSLQIEISNLECRNCHLNLTDVNEMRRHLGEIHNKVIYSECIADFKLDASPYSCHICKQEFHVFRTLTTHLNEHYANCICDVCGKSFLNTKRLKVHKRTHEAGNFECTVCGKVLKTKISRSNHMENAHSKRQMKCQICYKPMKHYNDRIKHMSEVHNITHKFQCPICGREYNIKHYLTTHIRQTHGHKNKKCSECAMAFITNHGLKKHMLKHTGEKPFSCTICGKSYARSYTLKEHMRAHENERFV</sequence>
<gene>
    <name evidence="9" type="ORF">CHILSU_LOCUS7154</name>
</gene>
<evidence type="ECO:0000256" key="1">
    <source>
        <dbReference type="ARBA" id="ARBA00022723"/>
    </source>
</evidence>
<dbReference type="PROSITE" id="PS00028">
    <property type="entry name" value="ZINC_FINGER_C2H2_1"/>
    <property type="match status" value="7"/>
</dbReference>
<dbReference type="PANTHER" id="PTHR24409:SF295">
    <property type="entry name" value="AZ2-RELATED"/>
    <property type="match status" value="1"/>
</dbReference>
<dbReference type="SMART" id="SM00355">
    <property type="entry name" value="ZnF_C2H2"/>
    <property type="match status" value="9"/>
</dbReference>
<evidence type="ECO:0008006" key="11">
    <source>
        <dbReference type="Google" id="ProtNLM"/>
    </source>
</evidence>
<dbReference type="PROSITE" id="PS50157">
    <property type="entry name" value="ZINC_FINGER_C2H2_2"/>
    <property type="match status" value="6"/>
</dbReference>
<dbReference type="InterPro" id="IPR013087">
    <property type="entry name" value="Znf_C2H2_type"/>
</dbReference>
<evidence type="ECO:0000256" key="2">
    <source>
        <dbReference type="ARBA" id="ARBA00022737"/>
    </source>
</evidence>
<dbReference type="EMBL" id="OU963919">
    <property type="protein sequence ID" value="CAH0403863.1"/>
    <property type="molecule type" value="Genomic_DNA"/>
</dbReference>
<evidence type="ECO:0000256" key="5">
    <source>
        <dbReference type="PROSITE-ProRule" id="PRU00042"/>
    </source>
</evidence>
<feature type="binding site" evidence="6">
    <location>
        <position position="26"/>
    </location>
    <ligand>
        <name>Zn(2+)</name>
        <dbReference type="ChEBI" id="CHEBI:29105"/>
    </ligand>
</feature>
<keyword evidence="10" id="KW-1185">Reference proteome</keyword>
<feature type="binding site" evidence="6">
    <location>
        <position position="80"/>
    </location>
    <ligand>
        <name>Zn(2+)</name>
        <dbReference type="ChEBI" id="CHEBI:29105"/>
    </ligand>
</feature>
<feature type="domain" description="C2H2-type" evidence="7">
    <location>
        <begin position="406"/>
        <end position="434"/>
    </location>
</feature>
<proteinExistence type="predicted"/>
<evidence type="ECO:0000259" key="8">
    <source>
        <dbReference type="PROSITE" id="PS51915"/>
    </source>
</evidence>
<dbReference type="Pfam" id="PF07776">
    <property type="entry name" value="zf-AD"/>
    <property type="match status" value="1"/>
</dbReference>